<dbReference type="EMBL" id="JACXWA010000040">
    <property type="protein sequence ID" value="MBD3870196.1"/>
    <property type="molecule type" value="Genomic_DNA"/>
</dbReference>
<name>A0A8J6YB42_9BACT</name>
<dbReference type="GO" id="GO:0008233">
    <property type="term" value="F:peptidase activity"/>
    <property type="evidence" value="ECO:0007669"/>
    <property type="project" value="UniProtKB-KW"/>
</dbReference>
<accession>A0A8J6YB42</accession>
<organism evidence="2 3">
    <name type="scientific">Candidatus Sulfomarinibacter kjeldsenii</name>
    <dbReference type="NCBI Taxonomy" id="2885994"/>
    <lineage>
        <taxon>Bacteria</taxon>
        <taxon>Pseudomonadati</taxon>
        <taxon>Acidobacteriota</taxon>
        <taxon>Thermoanaerobaculia</taxon>
        <taxon>Thermoanaerobaculales</taxon>
        <taxon>Candidatus Sulfomarinibacteraceae</taxon>
        <taxon>Candidatus Sulfomarinibacter</taxon>
    </lineage>
</organism>
<dbReference type="Proteomes" id="UP000598633">
    <property type="component" value="Unassembled WGS sequence"/>
</dbReference>
<protein>
    <submittedName>
        <fullName evidence="2">Aspartyl protease family protein</fullName>
    </submittedName>
</protein>
<reference evidence="2 3" key="1">
    <citation type="submission" date="2020-08" db="EMBL/GenBank/DDBJ databases">
        <title>Acidobacteriota in marine sediments use diverse sulfur dissimilation pathways.</title>
        <authorList>
            <person name="Wasmund K."/>
        </authorList>
    </citation>
    <scope>NUCLEOTIDE SEQUENCE [LARGE SCALE GENOMIC DNA]</scope>
    <source>
        <strain evidence="2">MAG AM3-A</strain>
    </source>
</reference>
<keyword evidence="2" id="KW-0378">Hydrolase</keyword>
<feature type="chain" id="PRO_5035187560" evidence="1">
    <location>
        <begin position="24"/>
        <end position="319"/>
    </location>
</feature>
<dbReference type="GO" id="GO:0006508">
    <property type="term" value="P:proteolysis"/>
    <property type="evidence" value="ECO:0007669"/>
    <property type="project" value="UniProtKB-KW"/>
</dbReference>
<proteinExistence type="predicted"/>
<evidence type="ECO:0000313" key="2">
    <source>
        <dbReference type="EMBL" id="MBD3870196.1"/>
    </source>
</evidence>
<comment type="caution">
    <text evidence="2">The sequence shown here is derived from an EMBL/GenBank/DDBJ whole genome shotgun (WGS) entry which is preliminary data.</text>
</comment>
<feature type="signal peptide" evidence="1">
    <location>
        <begin position="1"/>
        <end position="23"/>
    </location>
</feature>
<dbReference type="InterPro" id="IPR021109">
    <property type="entry name" value="Peptidase_aspartic_dom_sf"/>
</dbReference>
<dbReference type="Gene3D" id="2.40.70.10">
    <property type="entry name" value="Acid Proteases"/>
    <property type="match status" value="2"/>
</dbReference>
<dbReference type="AlphaFoldDB" id="A0A8J6YB42"/>
<sequence length="319" mass="34235">MTQTRFLILFLAATMIVGLAPKAAGFEGEGNTTPPSCVHESVYEPFAGLVLMSVTVADSPPLDFVIDTGATSSSVTDPLLAWALGLEVKETGLARGVGSGATRVSVAKDTCIRIDGVEVLRTSLVVHDIGTRLAATTGREIHGFIGSELFERYVVEINPVGSRMLLHDPETFDYRGPGFEVPLEVVDRRPVVSGTVVVREGGKEVPVRLVADTGSGRFLALITKSRRHLKPPAEQRAGASIGVVGDTTVALALTQQLRLGSVVARRVETAWMEAFGVPAVRNIENLHGILGNQFLGSFRTFYDYRGGRLILEPVDRSAR</sequence>
<evidence type="ECO:0000313" key="3">
    <source>
        <dbReference type="Proteomes" id="UP000598633"/>
    </source>
</evidence>
<dbReference type="Pfam" id="PF13650">
    <property type="entry name" value="Asp_protease_2"/>
    <property type="match status" value="1"/>
</dbReference>
<keyword evidence="2" id="KW-0645">Protease</keyword>
<keyword evidence="1" id="KW-0732">Signal</keyword>
<evidence type="ECO:0000256" key="1">
    <source>
        <dbReference type="SAM" id="SignalP"/>
    </source>
</evidence>
<gene>
    <name evidence="2" type="ORF">IFJ97_02415</name>
</gene>